<sequence length="244" mass="29179">MLNLLDFKQTDLGILKKLSKKVVKNYSKMKKIELFENFNKFLAVKMIQRCYRLHFYKNATDHITLEPVKFPCFIYRTKSGKHFFYEYSSIIKNIMKTGDCRDPMTREVYSDEDLIRLDTGAKLYFPEIKYRSTYKIKKNLSYARRIRNRENEILSFQLRMDELKEIINYIVSSEMYLWNLGNEPLLIENIEYASINSFIQTTVHELKMVLTNLRVYDLHAADIFKRDLLNGLTVQFLIELISEI</sequence>
<reference evidence="1" key="1">
    <citation type="journal article" date="2020" name="Nature">
        <title>Giant virus diversity and host interactions through global metagenomics.</title>
        <authorList>
            <person name="Schulz F."/>
            <person name="Roux S."/>
            <person name="Paez-Espino D."/>
            <person name="Jungbluth S."/>
            <person name="Walsh D.A."/>
            <person name="Denef V.J."/>
            <person name="McMahon K.D."/>
            <person name="Konstantinidis K.T."/>
            <person name="Eloe-Fadrosh E.A."/>
            <person name="Kyrpides N.C."/>
            <person name="Woyke T."/>
        </authorList>
    </citation>
    <scope>NUCLEOTIDE SEQUENCE</scope>
    <source>
        <strain evidence="1">GVMAG-M-3300009182-67</strain>
    </source>
</reference>
<proteinExistence type="predicted"/>
<dbReference type="EMBL" id="MN739040">
    <property type="protein sequence ID" value="QHS85077.1"/>
    <property type="molecule type" value="Genomic_DNA"/>
</dbReference>
<protein>
    <submittedName>
        <fullName evidence="1">Uncharacterized protein</fullName>
    </submittedName>
</protein>
<evidence type="ECO:0000313" key="1">
    <source>
        <dbReference type="EMBL" id="QHS85077.1"/>
    </source>
</evidence>
<dbReference type="AlphaFoldDB" id="A0A6C0AYK2"/>
<accession>A0A6C0AYK2</accession>
<name>A0A6C0AYK2_9ZZZZ</name>
<organism evidence="1">
    <name type="scientific">viral metagenome</name>
    <dbReference type="NCBI Taxonomy" id="1070528"/>
    <lineage>
        <taxon>unclassified sequences</taxon>
        <taxon>metagenomes</taxon>
        <taxon>organismal metagenomes</taxon>
    </lineage>
</organism>